<name>A0A3A8QHF4_9BACT</name>
<organism evidence="2 3">
    <name type="scientific">Corallococcus aberystwythensis</name>
    <dbReference type="NCBI Taxonomy" id="2316722"/>
    <lineage>
        <taxon>Bacteria</taxon>
        <taxon>Pseudomonadati</taxon>
        <taxon>Myxococcota</taxon>
        <taxon>Myxococcia</taxon>
        <taxon>Myxococcales</taxon>
        <taxon>Cystobacterineae</taxon>
        <taxon>Myxococcaceae</taxon>
        <taxon>Corallococcus</taxon>
    </lineage>
</organism>
<dbReference type="Proteomes" id="UP000267003">
    <property type="component" value="Unassembled WGS sequence"/>
</dbReference>
<comment type="caution">
    <text evidence="2">The sequence shown here is derived from an EMBL/GenBank/DDBJ whole genome shotgun (WGS) entry which is preliminary data.</text>
</comment>
<feature type="region of interest" description="Disordered" evidence="1">
    <location>
        <begin position="43"/>
        <end position="95"/>
    </location>
</feature>
<accession>A0A3A8QHF4</accession>
<dbReference type="EMBL" id="RAWK01000064">
    <property type="protein sequence ID" value="RKH68133.1"/>
    <property type="molecule type" value="Genomic_DNA"/>
</dbReference>
<evidence type="ECO:0000256" key="1">
    <source>
        <dbReference type="SAM" id="MobiDB-lite"/>
    </source>
</evidence>
<evidence type="ECO:0000313" key="2">
    <source>
        <dbReference type="EMBL" id="RKH68133.1"/>
    </source>
</evidence>
<protein>
    <submittedName>
        <fullName evidence="2">Uncharacterized protein</fullName>
    </submittedName>
</protein>
<gene>
    <name evidence="2" type="ORF">D7W81_13020</name>
</gene>
<reference evidence="3" key="1">
    <citation type="submission" date="2018-09" db="EMBL/GenBank/DDBJ databases">
        <authorList>
            <person name="Livingstone P.G."/>
            <person name="Whitworth D.E."/>
        </authorList>
    </citation>
    <scope>NUCLEOTIDE SEQUENCE [LARGE SCALE GENOMIC DNA]</scope>
    <source>
        <strain evidence="3">AB050A</strain>
    </source>
</reference>
<proteinExistence type="predicted"/>
<feature type="compositionally biased region" description="Pro residues" evidence="1">
    <location>
        <begin position="84"/>
        <end position="95"/>
    </location>
</feature>
<dbReference type="AlphaFoldDB" id="A0A3A8QHF4"/>
<keyword evidence="3" id="KW-1185">Reference proteome</keyword>
<feature type="non-terminal residue" evidence="2">
    <location>
        <position position="95"/>
    </location>
</feature>
<evidence type="ECO:0000313" key="3">
    <source>
        <dbReference type="Proteomes" id="UP000267003"/>
    </source>
</evidence>
<sequence length="95" mass="9880">METPEPFIRAGLVAPVTAAGLPDTGEVDLAALRDSVADPKVLSETELSKLTQGPAPEAERRTMAPASDESSAMDSEVMDLESAPRPPPRAAPAAR</sequence>